<evidence type="ECO:0000256" key="1">
    <source>
        <dbReference type="PROSITE-ProRule" id="PRU00169"/>
    </source>
</evidence>
<organism evidence="3 4">
    <name type="scientific">Spirosoma arboris</name>
    <dbReference type="NCBI Taxonomy" id="2682092"/>
    <lineage>
        <taxon>Bacteria</taxon>
        <taxon>Pseudomonadati</taxon>
        <taxon>Bacteroidota</taxon>
        <taxon>Cytophagia</taxon>
        <taxon>Cytophagales</taxon>
        <taxon>Cytophagaceae</taxon>
        <taxon>Spirosoma</taxon>
    </lineage>
</organism>
<reference evidence="3 4" key="1">
    <citation type="submission" date="2019-12" db="EMBL/GenBank/DDBJ databases">
        <title>Spirosoma sp. HMF4905 genome sequencing and assembly.</title>
        <authorList>
            <person name="Kang H."/>
            <person name="Cha I."/>
            <person name="Kim H."/>
            <person name="Joh K."/>
        </authorList>
    </citation>
    <scope>NUCLEOTIDE SEQUENCE [LARGE SCALE GENOMIC DNA]</scope>
    <source>
        <strain evidence="3 4">HMF4905</strain>
    </source>
</reference>
<dbReference type="Gene3D" id="3.40.50.2300">
    <property type="match status" value="1"/>
</dbReference>
<protein>
    <submittedName>
        <fullName evidence="3">Response regulator</fullName>
    </submittedName>
</protein>
<dbReference type="AlphaFoldDB" id="A0A7K1SR34"/>
<keyword evidence="4" id="KW-1185">Reference proteome</keyword>
<dbReference type="InterPro" id="IPR001789">
    <property type="entry name" value="Sig_transdc_resp-reg_receiver"/>
</dbReference>
<proteinExistence type="predicted"/>
<sequence>MLVEMANVHLFPSGQSYDCHKQLNPSLLKSAPIRPNQSFYVFIATANQDDQLLIAQSLRGSMPTVRLNYAQTPEQTLQCLVDYTAEYYNFPRLLILDLEMAHRQLAWHLLEAIRVHYPTLTIVMTSLDYRSATRRQAYTLGAHAFIGKSKDWDQWKEQVDGLAHYWLKLAILPGQPLF</sequence>
<dbReference type="EMBL" id="WPIN01000033">
    <property type="protein sequence ID" value="MVM36210.1"/>
    <property type="molecule type" value="Genomic_DNA"/>
</dbReference>
<name>A0A7K1SR34_9BACT</name>
<feature type="modified residue" description="4-aspartylphosphate" evidence="1">
    <location>
        <position position="97"/>
    </location>
</feature>
<feature type="domain" description="Response regulatory" evidence="2">
    <location>
        <begin position="40"/>
        <end position="163"/>
    </location>
</feature>
<evidence type="ECO:0000259" key="2">
    <source>
        <dbReference type="PROSITE" id="PS50110"/>
    </source>
</evidence>
<dbReference type="GO" id="GO:0000160">
    <property type="term" value="P:phosphorelay signal transduction system"/>
    <property type="evidence" value="ECO:0007669"/>
    <property type="project" value="InterPro"/>
</dbReference>
<evidence type="ECO:0000313" key="4">
    <source>
        <dbReference type="Proteomes" id="UP000436006"/>
    </source>
</evidence>
<dbReference type="InterPro" id="IPR011006">
    <property type="entry name" value="CheY-like_superfamily"/>
</dbReference>
<dbReference type="PROSITE" id="PS50110">
    <property type="entry name" value="RESPONSE_REGULATORY"/>
    <property type="match status" value="1"/>
</dbReference>
<dbReference type="Proteomes" id="UP000436006">
    <property type="component" value="Unassembled WGS sequence"/>
</dbReference>
<evidence type="ECO:0000313" key="3">
    <source>
        <dbReference type="EMBL" id="MVM36210.1"/>
    </source>
</evidence>
<dbReference type="SUPFAM" id="SSF52172">
    <property type="entry name" value="CheY-like"/>
    <property type="match status" value="1"/>
</dbReference>
<accession>A0A7K1SR34</accession>
<keyword evidence="1" id="KW-0597">Phosphoprotein</keyword>
<comment type="caution">
    <text evidence="3">The sequence shown here is derived from an EMBL/GenBank/DDBJ whole genome shotgun (WGS) entry which is preliminary data.</text>
</comment>
<gene>
    <name evidence="3" type="ORF">GO755_39740</name>
</gene>